<keyword evidence="1" id="KW-1133">Transmembrane helix</keyword>
<accession>A0AAW0HLU8</accession>
<comment type="caution">
    <text evidence="2">The sequence shown here is derived from an EMBL/GenBank/DDBJ whole genome shotgun (WGS) entry which is preliminary data.</text>
</comment>
<proteinExistence type="predicted"/>
<evidence type="ECO:0000256" key="1">
    <source>
        <dbReference type="SAM" id="Phobius"/>
    </source>
</evidence>
<dbReference type="Pfam" id="PF05210">
    <property type="entry name" value="Sprouty"/>
    <property type="match status" value="1"/>
</dbReference>
<keyword evidence="3" id="KW-1185">Reference proteome</keyword>
<keyword evidence="1" id="KW-0472">Membrane</keyword>
<sequence length="101" mass="11294">MSERFNHEENSRGNARMLQILLKDACIKLVACSVQRAGCIHGDSSDPCSCDTRDDKFYLRWLALVALSFTVPWMCSYDALRMRHRCGEACGCCGDKQKAAG</sequence>
<reference evidence="2 3" key="1">
    <citation type="journal article" date="2023" name="bioRxiv">
        <title>Conserved and derived expression patterns and positive selection on dental genes reveal complex evolutionary context of ever-growing rodent molars.</title>
        <authorList>
            <person name="Calamari Z.T."/>
            <person name="Song A."/>
            <person name="Cohen E."/>
            <person name="Akter M."/>
            <person name="Roy R.D."/>
            <person name="Hallikas O."/>
            <person name="Christensen M.M."/>
            <person name="Li P."/>
            <person name="Marangoni P."/>
            <person name="Jernvall J."/>
            <person name="Klein O.D."/>
        </authorList>
    </citation>
    <scope>NUCLEOTIDE SEQUENCE [LARGE SCALE GENOMIC DNA]</scope>
    <source>
        <strain evidence="2">V071</strain>
    </source>
</reference>
<name>A0AAW0HLU8_MYOGA</name>
<evidence type="ECO:0000313" key="2">
    <source>
        <dbReference type="EMBL" id="KAK7802471.1"/>
    </source>
</evidence>
<dbReference type="Proteomes" id="UP001488838">
    <property type="component" value="Unassembled WGS sequence"/>
</dbReference>
<gene>
    <name evidence="2" type="ORF">U0070_011341</name>
</gene>
<evidence type="ECO:0000313" key="3">
    <source>
        <dbReference type="Proteomes" id="UP001488838"/>
    </source>
</evidence>
<keyword evidence="1" id="KW-0812">Transmembrane</keyword>
<dbReference type="GO" id="GO:0016020">
    <property type="term" value="C:membrane"/>
    <property type="evidence" value="ECO:0007669"/>
    <property type="project" value="InterPro"/>
</dbReference>
<dbReference type="InterPro" id="IPR007875">
    <property type="entry name" value="Sprouty"/>
</dbReference>
<dbReference type="EMBL" id="JBBHLL010000463">
    <property type="protein sequence ID" value="KAK7802471.1"/>
    <property type="molecule type" value="Genomic_DNA"/>
</dbReference>
<dbReference type="AlphaFoldDB" id="A0AAW0HLU8"/>
<organism evidence="2 3">
    <name type="scientific">Myodes glareolus</name>
    <name type="common">Bank vole</name>
    <name type="synonym">Clethrionomys glareolus</name>
    <dbReference type="NCBI Taxonomy" id="447135"/>
    <lineage>
        <taxon>Eukaryota</taxon>
        <taxon>Metazoa</taxon>
        <taxon>Chordata</taxon>
        <taxon>Craniata</taxon>
        <taxon>Vertebrata</taxon>
        <taxon>Euteleostomi</taxon>
        <taxon>Mammalia</taxon>
        <taxon>Eutheria</taxon>
        <taxon>Euarchontoglires</taxon>
        <taxon>Glires</taxon>
        <taxon>Rodentia</taxon>
        <taxon>Myomorpha</taxon>
        <taxon>Muroidea</taxon>
        <taxon>Cricetidae</taxon>
        <taxon>Arvicolinae</taxon>
        <taxon>Myodes</taxon>
    </lineage>
</organism>
<protein>
    <submittedName>
        <fullName evidence="2">Uncharacterized protein</fullName>
    </submittedName>
</protein>
<dbReference type="GO" id="GO:0009966">
    <property type="term" value="P:regulation of signal transduction"/>
    <property type="evidence" value="ECO:0007669"/>
    <property type="project" value="InterPro"/>
</dbReference>
<feature type="transmembrane region" description="Helical" evidence="1">
    <location>
        <begin position="57"/>
        <end position="75"/>
    </location>
</feature>